<accession>A0A1I5TV98</accession>
<dbReference type="RefSeq" id="WP_093424185.1">
    <property type="nucleotide sequence ID" value="NZ_FOXA01000015.1"/>
</dbReference>
<evidence type="ECO:0000313" key="2">
    <source>
        <dbReference type="Proteomes" id="UP000199356"/>
    </source>
</evidence>
<keyword evidence="2" id="KW-1185">Reference proteome</keyword>
<reference evidence="1 2" key="1">
    <citation type="submission" date="2016-10" db="EMBL/GenBank/DDBJ databases">
        <authorList>
            <person name="de Groot N.N."/>
        </authorList>
    </citation>
    <scope>NUCLEOTIDE SEQUENCE [LARGE SCALE GENOMIC DNA]</scope>
    <source>
        <strain evidence="1 2">DSM 19547</strain>
    </source>
</reference>
<evidence type="ECO:0000313" key="1">
    <source>
        <dbReference type="EMBL" id="SFP86517.1"/>
    </source>
</evidence>
<dbReference type="Proteomes" id="UP000199356">
    <property type="component" value="Unassembled WGS sequence"/>
</dbReference>
<proteinExistence type="predicted"/>
<sequence length="92" mass="10550">MPQSERRQPRIVKRFGIVEKIDRPVETAIHVTVAGPSDFRQTLQISDPAFIEAIEEYGIGANIWTRAEREQDPFRVVYLMIDGRVIEPARAT</sequence>
<protein>
    <submittedName>
        <fullName evidence="1">Uncharacterized protein</fullName>
    </submittedName>
</protein>
<dbReference type="EMBL" id="FOXA01000015">
    <property type="protein sequence ID" value="SFP86517.1"/>
    <property type="molecule type" value="Genomic_DNA"/>
</dbReference>
<dbReference type="STRING" id="441119.SAMN04488047_11527"/>
<organism evidence="1 2">
    <name type="scientific">Tranquillimonas alkanivorans</name>
    <dbReference type="NCBI Taxonomy" id="441119"/>
    <lineage>
        <taxon>Bacteria</taxon>
        <taxon>Pseudomonadati</taxon>
        <taxon>Pseudomonadota</taxon>
        <taxon>Alphaproteobacteria</taxon>
        <taxon>Rhodobacterales</taxon>
        <taxon>Roseobacteraceae</taxon>
        <taxon>Tranquillimonas</taxon>
    </lineage>
</organism>
<gene>
    <name evidence="1" type="ORF">SAMN04488047_11527</name>
</gene>
<dbReference type="AlphaFoldDB" id="A0A1I5TV98"/>
<name>A0A1I5TV98_9RHOB</name>